<sequence>MHLHARRKVFPTSDAMVGGTWHPLGPGTYSRLASVEFERFAVMPVSKCTERLMLCYQHIFLPKAFCFVIGSEYVHIRLE</sequence>
<comment type="caution">
    <text evidence="1">The sequence shown here is derived from an EMBL/GenBank/DDBJ whole genome shotgun (WGS) entry which is preliminary data.</text>
</comment>
<gene>
    <name evidence="1" type="ORF">CYJ10_16695</name>
</gene>
<organism evidence="1 2">
    <name type="scientific">Cupriavidus pauculus</name>
    <dbReference type="NCBI Taxonomy" id="82633"/>
    <lineage>
        <taxon>Bacteria</taxon>
        <taxon>Pseudomonadati</taxon>
        <taxon>Pseudomonadota</taxon>
        <taxon>Betaproteobacteria</taxon>
        <taxon>Burkholderiales</taxon>
        <taxon>Burkholderiaceae</taxon>
        <taxon>Cupriavidus</taxon>
    </lineage>
</organism>
<dbReference type="AlphaFoldDB" id="A0A2N5CBB9"/>
<reference evidence="1 2" key="1">
    <citation type="submission" date="2017-12" db="EMBL/GenBank/DDBJ databases">
        <title>Genome sequence of the active heterotrophic nitrifier-denitrifier, Cupriavidus pauculus UM1.</title>
        <authorList>
            <person name="Putonti C."/>
            <person name="Castignetti D."/>
        </authorList>
    </citation>
    <scope>NUCLEOTIDE SEQUENCE [LARGE SCALE GENOMIC DNA]</scope>
    <source>
        <strain evidence="1 2">UM1</strain>
    </source>
</reference>
<evidence type="ECO:0000313" key="1">
    <source>
        <dbReference type="EMBL" id="PLP99461.1"/>
    </source>
</evidence>
<accession>A0A2N5CBB9</accession>
<name>A0A2N5CBB9_9BURK</name>
<protein>
    <submittedName>
        <fullName evidence="1">Uncharacterized protein</fullName>
    </submittedName>
</protein>
<dbReference type="EMBL" id="PJRP01000007">
    <property type="protein sequence ID" value="PLP99461.1"/>
    <property type="molecule type" value="Genomic_DNA"/>
</dbReference>
<dbReference type="Proteomes" id="UP000234341">
    <property type="component" value="Unassembled WGS sequence"/>
</dbReference>
<proteinExistence type="predicted"/>
<evidence type="ECO:0000313" key="2">
    <source>
        <dbReference type="Proteomes" id="UP000234341"/>
    </source>
</evidence>